<reference evidence="3" key="2">
    <citation type="journal article" date="2023" name="Microbiol Resour">
        <title>Decontamination and Annotation of the Draft Genome Sequence of the Oomycete Lagenidium giganteum ARSEF 373.</title>
        <authorList>
            <person name="Morgan W.R."/>
            <person name="Tartar A."/>
        </authorList>
    </citation>
    <scope>NUCLEOTIDE SEQUENCE</scope>
    <source>
        <strain evidence="3">ARSEF 373</strain>
    </source>
</reference>
<feature type="domain" description="SAM" evidence="2">
    <location>
        <begin position="502"/>
        <end position="566"/>
    </location>
</feature>
<accession>A0AAV2Z3S7</accession>
<dbReference type="Gene3D" id="1.10.150.50">
    <property type="entry name" value="Transcription Factor, Ets-1"/>
    <property type="match status" value="1"/>
</dbReference>
<feature type="compositionally biased region" description="Polar residues" evidence="1">
    <location>
        <begin position="1"/>
        <end position="13"/>
    </location>
</feature>
<feature type="compositionally biased region" description="Polar residues" evidence="1">
    <location>
        <begin position="21"/>
        <end position="32"/>
    </location>
</feature>
<protein>
    <recommendedName>
        <fullName evidence="2">SAM domain-containing protein</fullName>
    </recommendedName>
</protein>
<feature type="compositionally biased region" description="Polar residues" evidence="1">
    <location>
        <begin position="247"/>
        <end position="266"/>
    </location>
</feature>
<proteinExistence type="predicted"/>
<comment type="caution">
    <text evidence="3">The sequence shown here is derived from an EMBL/GenBank/DDBJ whole genome shotgun (WGS) entry which is preliminary data.</text>
</comment>
<dbReference type="SUPFAM" id="SSF47769">
    <property type="entry name" value="SAM/Pointed domain"/>
    <property type="match status" value="1"/>
</dbReference>
<dbReference type="Pfam" id="PF07647">
    <property type="entry name" value="SAM_2"/>
    <property type="match status" value="1"/>
</dbReference>
<organism evidence="3 4">
    <name type="scientific">Lagenidium giganteum</name>
    <dbReference type="NCBI Taxonomy" id="4803"/>
    <lineage>
        <taxon>Eukaryota</taxon>
        <taxon>Sar</taxon>
        <taxon>Stramenopiles</taxon>
        <taxon>Oomycota</taxon>
        <taxon>Peronosporomycetes</taxon>
        <taxon>Pythiales</taxon>
        <taxon>Pythiaceae</taxon>
    </lineage>
</organism>
<feature type="region of interest" description="Disordered" evidence="1">
    <location>
        <begin position="1"/>
        <end position="32"/>
    </location>
</feature>
<dbReference type="PROSITE" id="PS50105">
    <property type="entry name" value="SAM_DOMAIN"/>
    <property type="match status" value="1"/>
</dbReference>
<reference evidence="3" key="1">
    <citation type="submission" date="2022-11" db="EMBL/GenBank/DDBJ databases">
        <authorList>
            <person name="Morgan W.R."/>
            <person name="Tartar A."/>
        </authorList>
    </citation>
    <scope>NUCLEOTIDE SEQUENCE</scope>
    <source>
        <strain evidence="3">ARSEF 373</strain>
    </source>
</reference>
<feature type="region of interest" description="Disordered" evidence="1">
    <location>
        <begin position="244"/>
        <end position="276"/>
    </location>
</feature>
<sequence length="572" mass="62746">MTTTSLSLVSPSASGHHGEAATTTEPASSGAGSTTRYFAFDKQSACLSDLEIVRKIVEREGCIEALEQLLRSHKSVASMQSPVVIQSIVDQLRAVSLLIVEAIAAWKRGGAATFYWRNHNYLLKMASDLDHLADLPVVASMANNTRSTLLSDTLRLLQCKQNPFLSPVHLRHSALHETTPDIALRYAPWVGHADMKRIFAASKLVLEELERTSTKAKLLDAHGVTGGACTTGQCDTIVHSHTMAMRDTSSGQRSRGTSNNQSPSRTHQQQHQQQSAVMNGAIAVESHDLDDDGNVEESSDPQLLHEDPHVTMVRDVELSQQLVAEAEHEVGAIREELAVLQNKLRQATLPDKRRKLQTRIGALTNELKFRSGDVYQRKNELRRKEGICRATARDLSHSRLGHSQSQSSFASSHGSHGLLWKQQRTTGFGSAALSDALDAAIQADELVRQELVEKLVLHQQPQTPSAGSVRKAPHAKHGGFGRHRHEPPKHALSAHGLPLEQLTPELVQQFVDALALAPSYGRQLYDRGIDGALLAQANEHDLIELGIPIRLHRLRILEAAERAMRSPVGAVF</sequence>
<evidence type="ECO:0000313" key="4">
    <source>
        <dbReference type="Proteomes" id="UP001146120"/>
    </source>
</evidence>
<name>A0AAV2Z3S7_9STRA</name>
<keyword evidence="4" id="KW-1185">Reference proteome</keyword>
<dbReference type="CDD" id="cd09487">
    <property type="entry name" value="SAM_superfamily"/>
    <property type="match status" value="1"/>
</dbReference>
<dbReference type="AlphaFoldDB" id="A0AAV2Z3S7"/>
<feature type="compositionally biased region" description="Basic residues" evidence="1">
    <location>
        <begin position="471"/>
        <end position="485"/>
    </location>
</feature>
<dbReference type="InterPro" id="IPR013761">
    <property type="entry name" value="SAM/pointed_sf"/>
</dbReference>
<dbReference type="EMBL" id="DAKRPA010000084">
    <property type="protein sequence ID" value="DAZ99404.1"/>
    <property type="molecule type" value="Genomic_DNA"/>
</dbReference>
<evidence type="ECO:0000259" key="2">
    <source>
        <dbReference type="PROSITE" id="PS50105"/>
    </source>
</evidence>
<evidence type="ECO:0000313" key="3">
    <source>
        <dbReference type="EMBL" id="DAZ99404.1"/>
    </source>
</evidence>
<dbReference type="Proteomes" id="UP001146120">
    <property type="component" value="Unassembled WGS sequence"/>
</dbReference>
<gene>
    <name evidence="3" type="ORF">N0F65_005306</name>
</gene>
<evidence type="ECO:0000256" key="1">
    <source>
        <dbReference type="SAM" id="MobiDB-lite"/>
    </source>
</evidence>
<dbReference type="InterPro" id="IPR001660">
    <property type="entry name" value="SAM"/>
</dbReference>
<feature type="region of interest" description="Disordered" evidence="1">
    <location>
        <begin position="460"/>
        <end position="485"/>
    </location>
</feature>